<evidence type="ECO:0000256" key="2">
    <source>
        <dbReference type="ARBA" id="ARBA00022723"/>
    </source>
</evidence>
<keyword evidence="6" id="KW-0031">Aminopeptidase</keyword>
<evidence type="ECO:0000256" key="3">
    <source>
        <dbReference type="ARBA" id="ARBA00022801"/>
    </source>
</evidence>
<evidence type="ECO:0000313" key="7">
    <source>
        <dbReference type="Proteomes" id="UP000283295"/>
    </source>
</evidence>
<dbReference type="PROSITE" id="PS00491">
    <property type="entry name" value="PROLINE_PEPTIDASE"/>
    <property type="match status" value="1"/>
</dbReference>
<protein>
    <submittedName>
        <fullName evidence="6">Aminopeptidase P family protein</fullName>
    </submittedName>
</protein>
<proteinExistence type="inferred from homology"/>
<dbReference type="PANTHER" id="PTHR46112">
    <property type="entry name" value="AMINOPEPTIDASE"/>
    <property type="match status" value="1"/>
</dbReference>
<dbReference type="OrthoDB" id="9806388at2"/>
<dbReference type="InterPro" id="IPR029149">
    <property type="entry name" value="Creatin/AminoP/Spt16_N"/>
</dbReference>
<dbReference type="Proteomes" id="UP000283295">
    <property type="component" value="Unassembled WGS sequence"/>
</dbReference>
<dbReference type="InterPro" id="IPR036005">
    <property type="entry name" value="Creatinase/aminopeptidase-like"/>
</dbReference>
<dbReference type="PRINTS" id="PR00599">
    <property type="entry name" value="MAPEPTIDASE"/>
</dbReference>
<dbReference type="GO" id="GO:0004177">
    <property type="term" value="F:aminopeptidase activity"/>
    <property type="evidence" value="ECO:0007669"/>
    <property type="project" value="UniProtKB-KW"/>
</dbReference>
<keyword evidence="6" id="KW-0645">Protease</keyword>
<evidence type="ECO:0000259" key="4">
    <source>
        <dbReference type="Pfam" id="PF00557"/>
    </source>
</evidence>
<gene>
    <name evidence="6" type="ORF">DWX94_01185</name>
</gene>
<sequence>MTFMESERTRVELEKVIRELDLDAILITDRYNMRYIASYRGEGVIFYTKDAKYVLTDSRYTEQVERECDGYECIDIAGLGYAGNLNQLITTIKCSPEYTGSKVRVGFENLSISYSDYDIYQNKLDEVELVAIDGRLDAIREIKTDDEIEKLRVAESIGDAAFKYILGFLKEGITEKEVALELEYYMKKNGAEGLSFDTIAASGRNSSMPHAIPSDKRLEAGDFLTMDFGCIYDGYCSDMTRTVAIGYASDSMRSVYDIVLRAQLESMKHIKAGALCNEVDAAARRVIADAGYGNCFGHGLGHSVGLFIHENPRFSPKCNALLKPGMVITVEPGIYIPGQFGVRIEDLVVVTEDGFVNLARSEKSLIIV</sequence>
<keyword evidence="3" id="KW-0378">Hydrolase</keyword>
<dbReference type="GO" id="GO:0008235">
    <property type="term" value="F:metalloexopeptidase activity"/>
    <property type="evidence" value="ECO:0007669"/>
    <property type="project" value="UniProtKB-ARBA"/>
</dbReference>
<dbReference type="PANTHER" id="PTHR46112:SF3">
    <property type="entry name" value="AMINOPEPTIDASE YPDF"/>
    <property type="match status" value="1"/>
</dbReference>
<dbReference type="AlphaFoldDB" id="A0A3R6CW66"/>
<dbReference type="SUPFAM" id="SSF55920">
    <property type="entry name" value="Creatinase/aminopeptidase"/>
    <property type="match status" value="1"/>
</dbReference>
<evidence type="ECO:0000259" key="5">
    <source>
        <dbReference type="Pfam" id="PF01321"/>
    </source>
</evidence>
<reference evidence="6 7" key="1">
    <citation type="submission" date="2018-08" db="EMBL/GenBank/DDBJ databases">
        <title>A genome reference for cultivated species of the human gut microbiota.</title>
        <authorList>
            <person name="Zou Y."/>
            <person name="Xue W."/>
            <person name="Luo G."/>
        </authorList>
    </citation>
    <scope>NUCLEOTIDE SEQUENCE [LARGE SCALE GENOMIC DNA]</scope>
    <source>
        <strain evidence="6 7">AF22-21</strain>
    </source>
</reference>
<dbReference type="GO" id="GO:0046872">
    <property type="term" value="F:metal ion binding"/>
    <property type="evidence" value="ECO:0007669"/>
    <property type="project" value="UniProtKB-KW"/>
</dbReference>
<dbReference type="Gene3D" id="3.90.230.10">
    <property type="entry name" value="Creatinase/methionine aminopeptidase superfamily"/>
    <property type="match status" value="1"/>
</dbReference>
<comment type="similarity">
    <text evidence="1">Belongs to the peptidase M24B family.</text>
</comment>
<dbReference type="InterPro" id="IPR050659">
    <property type="entry name" value="Peptidase_M24B"/>
</dbReference>
<dbReference type="Pfam" id="PF00557">
    <property type="entry name" value="Peptidase_M24"/>
    <property type="match status" value="1"/>
</dbReference>
<dbReference type="Gene3D" id="3.40.350.10">
    <property type="entry name" value="Creatinase/prolidase N-terminal domain"/>
    <property type="match status" value="1"/>
</dbReference>
<keyword evidence="2" id="KW-0479">Metal-binding</keyword>
<organism evidence="6 7">
    <name type="scientific">Coprococcus eutactus</name>
    <dbReference type="NCBI Taxonomy" id="33043"/>
    <lineage>
        <taxon>Bacteria</taxon>
        <taxon>Bacillati</taxon>
        <taxon>Bacillota</taxon>
        <taxon>Clostridia</taxon>
        <taxon>Lachnospirales</taxon>
        <taxon>Lachnospiraceae</taxon>
        <taxon>Coprococcus</taxon>
    </lineage>
</organism>
<feature type="domain" description="Creatinase N-terminal" evidence="5">
    <location>
        <begin position="13"/>
        <end position="142"/>
    </location>
</feature>
<dbReference type="InterPro" id="IPR000587">
    <property type="entry name" value="Creatinase_N"/>
</dbReference>
<comment type="caution">
    <text evidence="6">The sequence shown here is derived from an EMBL/GenBank/DDBJ whole genome shotgun (WGS) entry which is preliminary data.</text>
</comment>
<evidence type="ECO:0000313" key="6">
    <source>
        <dbReference type="EMBL" id="RGS44041.1"/>
    </source>
</evidence>
<dbReference type="InterPro" id="IPR000994">
    <property type="entry name" value="Pept_M24"/>
</dbReference>
<dbReference type="SUPFAM" id="SSF53092">
    <property type="entry name" value="Creatinase/prolidase N-terminal domain"/>
    <property type="match status" value="1"/>
</dbReference>
<dbReference type="EMBL" id="QRVK01000002">
    <property type="protein sequence ID" value="RGS44041.1"/>
    <property type="molecule type" value="Genomic_DNA"/>
</dbReference>
<evidence type="ECO:0000256" key="1">
    <source>
        <dbReference type="ARBA" id="ARBA00008766"/>
    </source>
</evidence>
<feature type="domain" description="Peptidase M24" evidence="4">
    <location>
        <begin position="149"/>
        <end position="352"/>
    </location>
</feature>
<name>A0A3R6CW66_9FIRM</name>
<dbReference type="InterPro" id="IPR001131">
    <property type="entry name" value="Peptidase_M24B_aminopep-P_CS"/>
</dbReference>
<dbReference type="InterPro" id="IPR001714">
    <property type="entry name" value="Pept_M24_MAP"/>
</dbReference>
<dbReference type="Pfam" id="PF01321">
    <property type="entry name" value="Creatinase_N"/>
    <property type="match status" value="1"/>
</dbReference>
<dbReference type="CDD" id="cd01092">
    <property type="entry name" value="APP-like"/>
    <property type="match status" value="1"/>
</dbReference>
<dbReference type="FunFam" id="3.90.230.10:FF:000014">
    <property type="entry name" value="Aminopeptidase P family protein"/>
    <property type="match status" value="1"/>
</dbReference>
<accession>A0A3R6CW66</accession>